<proteinExistence type="predicted"/>
<evidence type="ECO:0000313" key="2">
    <source>
        <dbReference type="Proteomes" id="UP001529510"/>
    </source>
</evidence>
<reference evidence="1 2" key="1">
    <citation type="submission" date="2024-05" db="EMBL/GenBank/DDBJ databases">
        <title>Genome sequencing and assembly of Indian major carp, Cirrhinus mrigala (Hamilton, 1822).</title>
        <authorList>
            <person name="Mohindra V."/>
            <person name="Chowdhury L.M."/>
            <person name="Lal K."/>
            <person name="Jena J.K."/>
        </authorList>
    </citation>
    <scope>NUCLEOTIDE SEQUENCE [LARGE SCALE GENOMIC DNA]</scope>
    <source>
        <strain evidence="1">CM1030</strain>
        <tissue evidence="1">Blood</tissue>
    </source>
</reference>
<protein>
    <submittedName>
        <fullName evidence="1">Uncharacterized protein</fullName>
    </submittedName>
</protein>
<dbReference type="EMBL" id="JAMKFB020000002">
    <property type="protein sequence ID" value="KAL0200977.1"/>
    <property type="molecule type" value="Genomic_DNA"/>
</dbReference>
<feature type="non-terminal residue" evidence="1">
    <location>
        <position position="50"/>
    </location>
</feature>
<keyword evidence="2" id="KW-1185">Reference proteome</keyword>
<feature type="non-terminal residue" evidence="1">
    <location>
        <position position="1"/>
    </location>
</feature>
<dbReference type="PANTHER" id="PTHR46130:SF1">
    <property type="entry name" value="PAPPALYSIN-2"/>
    <property type="match status" value="1"/>
</dbReference>
<sequence>LCYVFEGDGVCEEFERHSSIQDCGFFTPQGFTDQWACPASKVTGEPVLAQ</sequence>
<gene>
    <name evidence="1" type="ORF">M9458_004164</name>
</gene>
<comment type="caution">
    <text evidence="1">The sequence shown here is derived from an EMBL/GenBank/DDBJ whole genome shotgun (WGS) entry which is preliminary data.</text>
</comment>
<organism evidence="1 2">
    <name type="scientific">Cirrhinus mrigala</name>
    <name type="common">Mrigala</name>
    <dbReference type="NCBI Taxonomy" id="683832"/>
    <lineage>
        <taxon>Eukaryota</taxon>
        <taxon>Metazoa</taxon>
        <taxon>Chordata</taxon>
        <taxon>Craniata</taxon>
        <taxon>Vertebrata</taxon>
        <taxon>Euteleostomi</taxon>
        <taxon>Actinopterygii</taxon>
        <taxon>Neopterygii</taxon>
        <taxon>Teleostei</taxon>
        <taxon>Ostariophysi</taxon>
        <taxon>Cypriniformes</taxon>
        <taxon>Cyprinidae</taxon>
        <taxon>Labeoninae</taxon>
        <taxon>Labeonini</taxon>
        <taxon>Cirrhinus</taxon>
    </lineage>
</organism>
<dbReference type="InterPro" id="IPR043543">
    <property type="entry name" value="PAPPA/PAPPA2"/>
</dbReference>
<accession>A0ABD0RR10</accession>
<dbReference type="PANTHER" id="PTHR46130">
    <property type="entry name" value="LAMGL DOMAIN-CONTAINING PROTEIN"/>
    <property type="match status" value="1"/>
</dbReference>
<dbReference type="AlphaFoldDB" id="A0ABD0RR10"/>
<evidence type="ECO:0000313" key="1">
    <source>
        <dbReference type="EMBL" id="KAL0200977.1"/>
    </source>
</evidence>
<dbReference type="Proteomes" id="UP001529510">
    <property type="component" value="Unassembled WGS sequence"/>
</dbReference>
<name>A0ABD0RR10_CIRMR</name>